<evidence type="ECO:0000256" key="9">
    <source>
        <dbReference type="SAM" id="MobiDB-lite"/>
    </source>
</evidence>
<evidence type="ECO:0000256" key="1">
    <source>
        <dbReference type="ARBA" id="ARBA00001933"/>
    </source>
</evidence>
<name>A0A0F7SSX0_PHARH</name>
<dbReference type="GO" id="GO:0019346">
    <property type="term" value="P:transsulfuration"/>
    <property type="evidence" value="ECO:0007669"/>
    <property type="project" value="InterPro"/>
</dbReference>
<evidence type="ECO:0000256" key="3">
    <source>
        <dbReference type="ARBA" id="ARBA00022898"/>
    </source>
</evidence>
<dbReference type="SUPFAM" id="SSF53383">
    <property type="entry name" value="PLP-dependent transferases"/>
    <property type="match status" value="1"/>
</dbReference>
<dbReference type="Gene3D" id="3.90.1150.10">
    <property type="entry name" value="Aspartate Aminotransferase, domain 1"/>
    <property type="match status" value="1"/>
</dbReference>
<dbReference type="GO" id="GO:0030170">
    <property type="term" value="F:pyridoxal phosphate binding"/>
    <property type="evidence" value="ECO:0007669"/>
    <property type="project" value="InterPro"/>
</dbReference>
<dbReference type="InterPro" id="IPR051750">
    <property type="entry name" value="Trans-sulfuration_enzymes"/>
</dbReference>
<evidence type="ECO:0000256" key="8">
    <source>
        <dbReference type="ARBA" id="ARBA00083849"/>
    </source>
</evidence>
<keyword evidence="2" id="KW-0808">Transferase</keyword>
<evidence type="ECO:0000256" key="4">
    <source>
        <dbReference type="ARBA" id="ARBA00051441"/>
    </source>
</evidence>
<sequence length="658" mass="72808">MSYITAQKSQIPVGCPIPRDLPHAVSVSLPTWEDNVAYEEGEPWIKEAMQTGYPRFFIHKSIQKLASICLKKFGQPNELCLLLPHPSIAQQCRSFLCQHSPEPIATRIVDFVICAQDQSRGSNPADLTSATSEDSSCIELQIILFPEAIFPLAKSFWQHTGEGISSRRAERCLISLGENTAPVSEVKLVNGGSGDQLKMTLPVPAALNSTQQAPVRPISYSRNRHYSRGGASTPTLPTTGVSSSSSLVTAHEDLTADHSVYVEQRYGRNLPLASAALAKQALRRRIAGGFKGEEVEGRKVSEDDVWLFSTGMSAIYNAHLTSMRTRPGDEKKSVCFGFPYTDTLKVLQKFGPGSHFFGKGSSEDIESLATLLAESRTPENPRPIQALFCEFPGNPLLRSPDLRAIRKLADEYGFYIVVDETIGNFVNVEVLEWADIVVSSLTKIFSGDVNVMGGSLVLNSQSKHYTDLRAVLDANYEDTYLGEDAIFMERNSRDFRSRIHLINANTEILCDLLRSRSLVDPSHPPSSVIKDVYYPKWSSATEYSQCRRPILPTDVDQTGRFGGLFSVTLTSDVAAKAFFNSLPCAKGPSLGTNFTLASPYVILAHYLELDWAESFGVERNLIRISVGMEETEVLKQWFEFALNEAEKAEKLQQANKVE</sequence>
<dbReference type="FunFam" id="3.90.1150.10:FF:000063">
    <property type="entry name" value="Probable cystathionine gamma-synthase"/>
    <property type="match status" value="1"/>
</dbReference>
<organism evidence="10">
    <name type="scientific">Phaffia rhodozyma</name>
    <name type="common">Yeast</name>
    <name type="synonym">Xanthophyllomyces dendrorhous</name>
    <dbReference type="NCBI Taxonomy" id="264483"/>
    <lineage>
        <taxon>Eukaryota</taxon>
        <taxon>Fungi</taxon>
        <taxon>Dikarya</taxon>
        <taxon>Basidiomycota</taxon>
        <taxon>Agaricomycotina</taxon>
        <taxon>Tremellomycetes</taxon>
        <taxon>Cystofilobasidiales</taxon>
        <taxon>Mrakiaceae</taxon>
        <taxon>Phaffia</taxon>
    </lineage>
</organism>
<comment type="pathway">
    <text evidence="6">Amino-acid biosynthesis; L-methionine biosynthesis via de novo pathway; L-cystathionine from O-succinyl-L-homoserine: step 1/1.</text>
</comment>
<dbReference type="FunFam" id="3.40.640.10:FF:000094">
    <property type="entry name" value="Probable cystathionine gamma-synthase"/>
    <property type="match status" value="1"/>
</dbReference>
<proteinExistence type="predicted"/>
<evidence type="ECO:0000313" key="10">
    <source>
        <dbReference type="EMBL" id="CED83734.1"/>
    </source>
</evidence>
<dbReference type="PANTHER" id="PTHR42699:SF1">
    <property type="entry name" value="CYSTATHIONINE GAMMA-SYNTHASE-RELATED"/>
    <property type="match status" value="1"/>
</dbReference>
<dbReference type="AlphaFoldDB" id="A0A0F7SSX0"/>
<dbReference type="InterPro" id="IPR015422">
    <property type="entry name" value="PyrdxlP-dep_Trfase_small"/>
</dbReference>
<dbReference type="Gene3D" id="3.40.640.10">
    <property type="entry name" value="Type I PLP-dependent aspartate aminotransferase-like (Major domain)"/>
    <property type="match status" value="1"/>
</dbReference>
<reference evidence="10" key="1">
    <citation type="submission" date="2014-08" db="EMBL/GenBank/DDBJ databases">
        <authorList>
            <person name="Sharma Rahul"/>
            <person name="Thines Marco"/>
        </authorList>
    </citation>
    <scope>NUCLEOTIDE SEQUENCE</scope>
</reference>
<keyword evidence="3" id="KW-0663">Pyridoxal phosphate</keyword>
<dbReference type="InterPro" id="IPR000277">
    <property type="entry name" value="Cys/Met-Metab_PyrdxlP-dep_enz"/>
</dbReference>
<feature type="region of interest" description="Disordered" evidence="9">
    <location>
        <begin position="224"/>
        <end position="243"/>
    </location>
</feature>
<feature type="compositionally biased region" description="Low complexity" evidence="9">
    <location>
        <begin position="232"/>
        <end position="243"/>
    </location>
</feature>
<dbReference type="GO" id="GO:0003962">
    <property type="term" value="F:cystathionine gamma-synthase activity"/>
    <property type="evidence" value="ECO:0007669"/>
    <property type="project" value="UniProtKB-EC"/>
</dbReference>
<dbReference type="Pfam" id="PF01053">
    <property type="entry name" value="Cys_Met_Meta_PP"/>
    <property type="match status" value="1"/>
</dbReference>
<dbReference type="InterPro" id="IPR015424">
    <property type="entry name" value="PyrdxlP-dep_Trfase"/>
</dbReference>
<comment type="catalytic activity">
    <reaction evidence="4">
        <text>O-succinyl-L-homoserine + L-cysteine = L,L-cystathionine + succinate + H(+)</text>
        <dbReference type="Rhea" id="RHEA:20397"/>
        <dbReference type="ChEBI" id="CHEBI:15378"/>
        <dbReference type="ChEBI" id="CHEBI:30031"/>
        <dbReference type="ChEBI" id="CHEBI:35235"/>
        <dbReference type="ChEBI" id="CHEBI:57661"/>
        <dbReference type="ChEBI" id="CHEBI:58161"/>
        <dbReference type="EC" id="2.5.1.48"/>
    </reaction>
</comment>
<evidence type="ECO:0000256" key="7">
    <source>
        <dbReference type="ARBA" id="ARBA00066530"/>
    </source>
</evidence>
<protein>
    <recommendedName>
        <fullName evidence="7">cystathionine gamma-synthase</fullName>
        <ecNumber evidence="7">2.5.1.48</ecNumber>
    </recommendedName>
    <alternativeName>
        <fullName evidence="8">O-succinylhomoserine (thiol)-lyase</fullName>
    </alternativeName>
</protein>
<dbReference type="EMBL" id="LN483157">
    <property type="protein sequence ID" value="CED83734.1"/>
    <property type="molecule type" value="Genomic_DNA"/>
</dbReference>
<evidence type="ECO:0000256" key="6">
    <source>
        <dbReference type="ARBA" id="ARBA00060510"/>
    </source>
</evidence>
<comment type="cofactor">
    <cofactor evidence="1">
        <name>pyridoxal 5'-phosphate</name>
        <dbReference type="ChEBI" id="CHEBI:597326"/>
    </cofactor>
</comment>
<comment type="function">
    <text evidence="5">Catalyzes the formation of L-cystathionine from O-succinyl-L-homoserine (OSHS) and L-cysteine, via a gamma-replacement reaction. In the absence of thiol, catalyzes gamma-elimination to form 2-oxobutanoate, succinate and ammonia.</text>
</comment>
<evidence type="ECO:0000256" key="2">
    <source>
        <dbReference type="ARBA" id="ARBA00022679"/>
    </source>
</evidence>
<accession>A0A0F7SSX0</accession>
<evidence type="ECO:0000256" key="5">
    <source>
        <dbReference type="ARBA" id="ARBA00058439"/>
    </source>
</evidence>
<keyword evidence="10" id="KW-0456">Lyase</keyword>
<dbReference type="PANTHER" id="PTHR42699">
    <property type="match status" value="1"/>
</dbReference>
<dbReference type="EC" id="2.5.1.48" evidence="7"/>
<dbReference type="GO" id="GO:0016829">
    <property type="term" value="F:lyase activity"/>
    <property type="evidence" value="ECO:0007669"/>
    <property type="project" value="UniProtKB-KW"/>
</dbReference>
<dbReference type="InterPro" id="IPR015421">
    <property type="entry name" value="PyrdxlP-dep_Trfase_major"/>
</dbReference>